<evidence type="ECO:0000256" key="1">
    <source>
        <dbReference type="SAM" id="MobiDB-lite"/>
    </source>
</evidence>
<name>A0ABU7VL20_9BACL</name>
<dbReference type="RefSeq" id="WP_331844692.1">
    <property type="nucleotide sequence ID" value="NZ_JAZHPZ010000001.1"/>
</dbReference>
<evidence type="ECO:0000256" key="2">
    <source>
        <dbReference type="SAM" id="Phobius"/>
    </source>
</evidence>
<dbReference type="NCBIfam" id="TIGR02896">
    <property type="entry name" value="spore_III_AF"/>
    <property type="match status" value="1"/>
</dbReference>
<feature type="compositionally biased region" description="Acidic residues" evidence="1">
    <location>
        <begin position="196"/>
        <end position="206"/>
    </location>
</feature>
<dbReference type="Proteomes" id="UP001306950">
    <property type="component" value="Unassembled WGS sequence"/>
</dbReference>
<evidence type="ECO:0000313" key="4">
    <source>
        <dbReference type="Proteomes" id="UP001306950"/>
    </source>
</evidence>
<gene>
    <name evidence="3" type="primary">spoIIIAF</name>
    <name evidence="3" type="ORF">V3851_01345</name>
</gene>
<accession>A0ABU7VL20</accession>
<feature type="region of interest" description="Disordered" evidence="1">
    <location>
        <begin position="133"/>
        <end position="152"/>
    </location>
</feature>
<keyword evidence="4" id="KW-1185">Reference proteome</keyword>
<feature type="transmembrane region" description="Helical" evidence="2">
    <location>
        <begin position="7"/>
        <end position="26"/>
    </location>
</feature>
<sequence length="276" mass="30016">MTFLGEWLKQIITIVLIAVFIDLLLPNRAMERYVRFVVSLLILLTLLSPVMRLFSSDAPQRIVAALTDDWGDADGGTEASTEAILRQGEELRKQHEAEALKWTGEEAARQMKDQIERETGQPVERVTVTMTGAISSGQSGLSDKSAKEETAPSIKSVEVIIKKDEQAREETGNGREDGKIEIEPVEKIKVDLSSSPDEESGAEDEQTQPAQEERGTAEEVAASVQYSGTGGSGDALVEEQKRALLTNQIEALLYREWGIAQEAVVVTTGKEAGGSG</sequence>
<feature type="transmembrane region" description="Helical" evidence="2">
    <location>
        <begin position="33"/>
        <end position="54"/>
    </location>
</feature>
<proteinExistence type="predicted"/>
<feature type="region of interest" description="Disordered" evidence="1">
    <location>
        <begin position="165"/>
        <end position="234"/>
    </location>
</feature>
<reference evidence="3 4" key="1">
    <citation type="submission" date="2024-02" db="EMBL/GenBank/DDBJ databases">
        <title>A nitrogen-fixing paenibacillus bacterium.</title>
        <authorList>
            <person name="Zhang W.L."/>
            <person name="Chen S.F."/>
        </authorList>
    </citation>
    <scope>NUCLEOTIDE SEQUENCE [LARGE SCALE GENOMIC DNA]</scope>
    <source>
        <strain evidence="3 4">M1</strain>
    </source>
</reference>
<keyword evidence="2" id="KW-1133">Transmembrane helix</keyword>
<dbReference type="EMBL" id="JAZHPZ010000001">
    <property type="protein sequence ID" value="MEF2964460.1"/>
    <property type="molecule type" value="Genomic_DNA"/>
</dbReference>
<protein>
    <submittedName>
        <fullName evidence="3">Stage III sporulation protein AF</fullName>
    </submittedName>
</protein>
<keyword evidence="2" id="KW-0812">Transmembrane</keyword>
<comment type="caution">
    <text evidence="3">The sequence shown here is derived from an EMBL/GenBank/DDBJ whole genome shotgun (WGS) entry which is preliminary data.</text>
</comment>
<feature type="compositionally biased region" description="Basic and acidic residues" evidence="1">
    <location>
        <begin position="165"/>
        <end position="190"/>
    </location>
</feature>
<organism evidence="3 4">
    <name type="scientific">Paenibacillus haidiansis</name>
    <dbReference type="NCBI Taxonomy" id="1574488"/>
    <lineage>
        <taxon>Bacteria</taxon>
        <taxon>Bacillati</taxon>
        <taxon>Bacillota</taxon>
        <taxon>Bacilli</taxon>
        <taxon>Bacillales</taxon>
        <taxon>Paenibacillaceae</taxon>
        <taxon>Paenibacillus</taxon>
    </lineage>
</organism>
<dbReference type="InterPro" id="IPR014245">
    <property type="entry name" value="Spore_III_AF"/>
</dbReference>
<keyword evidence="2" id="KW-0472">Membrane</keyword>
<feature type="compositionally biased region" description="Polar residues" evidence="1">
    <location>
        <begin position="133"/>
        <end position="142"/>
    </location>
</feature>
<evidence type="ECO:0000313" key="3">
    <source>
        <dbReference type="EMBL" id="MEF2964460.1"/>
    </source>
</evidence>
<dbReference type="Pfam" id="PF09581">
    <property type="entry name" value="Spore_III_AF"/>
    <property type="match status" value="1"/>
</dbReference>